<comment type="catalytic activity">
    <reaction evidence="4">
        <text>[protein]-peptidylproline (omega=180) = [protein]-peptidylproline (omega=0)</text>
        <dbReference type="Rhea" id="RHEA:16237"/>
        <dbReference type="Rhea" id="RHEA-COMP:10747"/>
        <dbReference type="Rhea" id="RHEA-COMP:10748"/>
        <dbReference type="ChEBI" id="CHEBI:83833"/>
        <dbReference type="ChEBI" id="CHEBI:83834"/>
        <dbReference type="EC" id="5.2.1.8"/>
    </reaction>
</comment>
<dbReference type="PANTHER" id="PTHR45625:SF4">
    <property type="entry name" value="PEPTIDYLPROLYL ISOMERASE DOMAIN AND WD REPEAT-CONTAINING PROTEIN 1"/>
    <property type="match status" value="1"/>
</dbReference>
<dbReference type="Pfam" id="PF00160">
    <property type="entry name" value="Pro_isomerase"/>
    <property type="match status" value="1"/>
</dbReference>
<name>A0A1H2HU50_9BACT</name>
<dbReference type="PANTHER" id="PTHR45625">
    <property type="entry name" value="PEPTIDYL-PROLYL CIS-TRANS ISOMERASE-RELATED"/>
    <property type="match status" value="1"/>
</dbReference>
<organism evidence="6 7">
    <name type="scientific">Desulfobacula phenolica</name>
    <dbReference type="NCBI Taxonomy" id="90732"/>
    <lineage>
        <taxon>Bacteria</taxon>
        <taxon>Pseudomonadati</taxon>
        <taxon>Thermodesulfobacteriota</taxon>
        <taxon>Desulfobacteria</taxon>
        <taxon>Desulfobacterales</taxon>
        <taxon>Desulfobacteraceae</taxon>
        <taxon>Desulfobacula</taxon>
    </lineage>
</organism>
<feature type="domain" description="PPIase cyclophilin-type" evidence="5">
    <location>
        <begin position="13"/>
        <end position="138"/>
    </location>
</feature>
<dbReference type="InterPro" id="IPR002130">
    <property type="entry name" value="Cyclophilin-type_PPIase_dom"/>
</dbReference>
<dbReference type="GO" id="GO:0006457">
    <property type="term" value="P:protein folding"/>
    <property type="evidence" value="ECO:0007669"/>
    <property type="project" value="InterPro"/>
</dbReference>
<evidence type="ECO:0000259" key="5">
    <source>
        <dbReference type="PROSITE" id="PS50072"/>
    </source>
</evidence>
<dbReference type="InterPro" id="IPR029000">
    <property type="entry name" value="Cyclophilin-like_dom_sf"/>
</dbReference>
<evidence type="ECO:0000256" key="1">
    <source>
        <dbReference type="ARBA" id="ARBA00007365"/>
    </source>
</evidence>
<dbReference type="EMBL" id="FNLL01000007">
    <property type="protein sequence ID" value="SDU35246.1"/>
    <property type="molecule type" value="Genomic_DNA"/>
</dbReference>
<keyword evidence="2 4" id="KW-0697">Rotamase</keyword>
<dbReference type="GO" id="GO:0003755">
    <property type="term" value="F:peptidyl-prolyl cis-trans isomerase activity"/>
    <property type="evidence" value="ECO:0007669"/>
    <property type="project" value="UniProtKB-UniRule"/>
</dbReference>
<keyword evidence="7" id="KW-1185">Reference proteome</keyword>
<evidence type="ECO:0000313" key="6">
    <source>
        <dbReference type="EMBL" id="SDU35246.1"/>
    </source>
</evidence>
<dbReference type="RefSeq" id="WP_092234692.1">
    <property type="nucleotide sequence ID" value="NZ_FNLL01000007.1"/>
</dbReference>
<evidence type="ECO:0000256" key="2">
    <source>
        <dbReference type="ARBA" id="ARBA00023110"/>
    </source>
</evidence>
<dbReference type="PROSITE" id="PS00170">
    <property type="entry name" value="CSA_PPIASE_1"/>
    <property type="match status" value="1"/>
</dbReference>
<comment type="function">
    <text evidence="4">PPIases accelerate the folding of proteins. It catalyzes the cis-trans isomerization of proline imidic peptide bonds in oligopeptides.</text>
</comment>
<dbReference type="Gene3D" id="2.40.100.10">
    <property type="entry name" value="Cyclophilin-like"/>
    <property type="match status" value="1"/>
</dbReference>
<keyword evidence="3 4" id="KW-0413">Isomerase</keyword>
<evidence type="ECO:0000256" key="4">
    <source>
        <dbReference type="RuleBase" id="RU363019"/>
    </source>
</evidence>
<dbReference type="SUPFAM" id="SSF50891">
    <property type="entry name" value="Cyclophilin-like"/>
    <property type="match status" value="1"/>
</dbReference>
<gene>
    <name evidence="6" type="ORF">SAMN04487931_10741</name>
</gene>
<dbReference type="AlphaFoldDB" id="A0A1H2HU50"/>
<accession>A0A1H2HU50</accession>
<dbReference type="CDD" id="cd00317">
    <property type="entry name" value="cyclophilin"/>
    <property type="match status" value="1"/>
</dbReference>
<evidence type="ECO:0000313" key="7">
    <source>
        <dbReference type="Proteomes" id="UP000199608"/>
    </source>
</evidence>
<dbReference type="InterPro" id="IPR020892">
    <property type="entry name" value="Cyclophilin-type_PPIase_CS"/>
</dbReference>
<reference evidence="7" key="1">
    <citation type="submission" date="2016-10" db="EMBL/GenBank/DDBJ databases">
        <authorList>
            <person name="Varghese N."/>
            <person name="Submissions S."/>
        </authorList>
    </citation>
    <scope>NUCLEOTIDE SEQUENCE [LARGE SCALE GENOMIC DNA]</scope>
    <source>
        <strain evidence="7">DSM 3384</strain>
    </source>
</reference>
<dbReference type="PRINTS" id="PR00153">
    <property type="entry name" value="CSAPPISMRASE"/>
</dbReference>
<sequence>MPDLTAIMETSKGTINIKLFADQTPLTCSNFANLAKREYYNGLKFHRVIADFMIQGGCPYGTGMGDPGYKFKDEFKKDLKHDKPGILSMANAGPGTNGSQFFITHGPTPHLDGMHTVFGVVESDEDQKVVDSIAQGDTIDKITIKGNVGSLFKQVKPQLDEWNKIITKQFPKLPKA</sequence>
<proteinExistence type="inferred from homology"/>
<dbReference type="InterPro" id="IPR044666">
    <property type="entry name" value="Cyclophilin_A-like"/>
</dbReference>
<dbReference type="PROSITE" id="PS50072">
    <property type="entry name" value="CSA_PPIASE_2"/>
    <property type="match status" value="1"/>
</dbReference>
<evidence type="ECO:0000256" key="3">
    <source>
        <dbReference type="ARBA" id="ARBA00023235"/>
    </source>
</evidence>
<dbReference type="Proteomes" id="UP000199608">
    <property type="component" value="Unassembled WGS sequence"/>
</dbReference>
<protein>
    <recommendedName>
        <fullName evidence="4">Peptidyl-prolyl cis-trans isomerase</fullName>
        <shortName evidence="4">PPIase</shortName>
        <ecNumber evidence="4">5.2.1.8</ecNumber>
    </recommendedName>
</protein>
<dbReference type="EC" id="5.2.1.8" evidence="4"/>
<comment type="similarity">
    <text evidence="1 4">Belongs to the cyclophilin-type PPIase family.</text>
</comment>